<organism evidence="1 2">
    <name type="scientific">Potamilus streckersoni</name>
    <dbReference type="NCBI Taxonomy" id="2493646"/>
    <lineage>
        <taxon>Eukaryota</taxon>
        <taxon>Metazoa</taxon>
        <taxon>Spiralia</taxon>
        <taxon>Lophotrochozoa</taxon>
        <taxon>Mollusca</taxon>
        <taxon>Bivalvia</taxon>
        <taxon>Autobranchia</taxon>
        <taxon>Heteroconchia</taxon>
        <taxon>Palaeoheterodonta</taxon>
        <taxon>Unionida</taxon>
        <taxon>Unionoidea</taxon>
        <taxon>Unionidae</taxon>
        <taxon>Ambleminae</taxon>
        <taxon>Lampsilini</taxon>
        <taxon>Potamilus</taxon>
    </lineage>
</organism>
<dbReference type="Proteomes" id="UP001195483">
    <property type="component" value="Unassembled WGS sequence"/>
</dbReference>
<evidence type="ECO:0000313" key="1">
    <source>
        <dbReference type="EMBL" id="KAK3577865.1"/>
    </source>
</evidence>
<comment type="caution">
    <text evidence="1">The sequence shown here is derived from an EMBL/GenBank/DDBJ whole genome shotgun (WGS) entry which is preliminary data.</text>
</comment>
<dbReference type="AlphaFoldDB" id="A0AAE0RQX1"/>
<dbReference type="EMBL" id="JAEAOA010001328">
    <property type="protein sequence ID" value="KAK3577865.1"/>
    <property type="molecule type" value="Genomic_DNA"/>
</dbReference>
<protein>
    <submittedName>
        <fullName evidence="1">Uncharacterized protein</fullName>
    </submittedName>
</protein>
<gene>
    <name evidence="1" type="ORF">CHS0354_021833</name>
</gene>
<proteinExistence type="predicted"/>
<sequence>MGIYPIAKKARLIWSSRPASFGAVPMKYERKETKPMSATICDNTDILGNYVYSFIRSKGRTKLCNKVVSYEMTSITYQTSTFLRHSYLQKSGLEDIQNFKASLYACQGGLGVVLCAAKANQAADEPRQRARCCTNKARRGSLVWANFYRKNISGLCSVNNVQSPEEWKRSIHRSTGKSEVVEE</sequence>
<accession>A0AAE0RQX1</accession>
<reference evidence="1" key="1">
    <citation type="journal article" date="2021" name="Genome Biol. Evol.">
        <title>A High-Quality Reference Genome for a Parasitic Bivalve with Doubly Uniparental Inheritance (Bivalvia: Unionida).</title>
        <authorList>
            <person name="Smith C.H."/>
        </authorList>
    </citation>
    <scope>NUCLEOTIDE SEQUENCE</scope>
    <source>
        <strain evidence="1">CHS0354</strain>
    </source>
</reference>
<reference evidence="1" key="2">
    <citation type="journal article" date="2021" name="Genome Biol. Evol.">
        <title>Developing a high-quality reference genome for a parasitic bivalve with doubly uniparental inheritance (Bivalvia: Unionida).</title>
        <authorList>
            <person name="Smith C.H."/>
        </authorList>
    </citation>
    <scope>NUCLEOTIDE SEQUENCE</scope>
    <source>
        <strain evidence="1">CHS0354</strain>
        <tissue evidence="1">Mantle</tissue>
    </source>
</reference>
<keyword evidence="2" id="KW-1185">Reference proteome</keyword>
<reference evidence="1" key="3">
    <citation type="submission" date="2023-05" db="EMBL/GenBank/DDBJ databases">
        <authorList>
            <person name="Smith C.H."/>
        </authorList>
    </citation>
    <scope>NUCLEOTIDE SEQUENCE</scope>
    <source>
        <strain evidence="1">CHS0354</strain>
        <tissue evidence="1">Mantle</tissue>
    </source>
</reference>
<name>A0AAE0RQX1_9BIVA</name>
<evidence type="ECO:0000313" key="2">
    <source>
        <dbReference type="Proteomes" id="UP001195483"/>
    </source>
</evidence>